<accession>A0A4R1GNZ3</accession>
<feature type="chain" id="PRO_5020329612" description="Esterase" evidence="3">
    <location>
        <begin position="27"/>
        <end position="375"/>
    </location>
</feature>
<dbReference type="InterPro" id="IPR000801">
    <property type="entry name" value="Esterase-like"/>
</dbReference>
<protein>
    <recommendedName>
        <fullName evidence="6">Esterase</fullName>
    </recommendedName>
</protein>
<dbReference type="InterPro" id="IPR052558">
    <property type="entry name" value="Siderophore_Hydrolase_D"/>
</dbReference>
<evidence type="ECO:0000313" key="5">
    <source>
        <dbReference type="Proteomes" id="UP000294546"/>
    </source>
</evidence>
<dbReference type="AlphaFoldDB" id="A0A4R1GNZ3"/>
<comment type="caution">
    <text evidence="4">The sequence shown here is derived from an EMBL/GenBank/DDBJ whole genome shotgun (WGS) entry which is preliminary data.</text>
</comment>
<dbReference type="PANTHER" id="PTHR40841">
    <property type="entry name" value="SIDEROPHORE TRIACETYLFUSARININE C ESTERASE"/>
    <property type="match status" value="1"/>
</dbReference>
<organism evidence="4 5">
    <name type="scientific">Marinobacterium mangrovicola</name>
    <dbReference type="NCBI Taxonomy" id="1476959"/>
    <lineage>
        <taxon>Bacteria</taxon>
        <taxon>Pseudomonadati</taxon>
        <taxon>Pseudomonadota</taxon>
        <taxon>Gammaproteobacteria</taxon>
        <taxon>Oceanospirillales</taxon>
        <taxon>Oceanospirillaceae</taxon>
        <taxon>Marinobacterium</taxon>
    </lineage>
</organism>
<evidence type="ECO:0000256" key="1">
    <source>
        <dbReference type="ARBA" id="ARBA00005622"/>
    </source>
</evidence>
<dbReference type="SUPFAM" id="SSF53474">
    <property type="entry name" value="alpha/beta-Hydrolases"/>
    <property type="match status" value="1"/>
</dbReference>
<keyword evidence="2" id="KW-0378">Hydrolase</keyword>
<dbReference type="GO" id="GO:0016788">
    <property type="term" value="F:hydrolase activity, acting on ester bonds"/>
    <property type="evidence" value="ECO:0007669"/>
    <property type="project" value="TreeGrafter"/>
</dbReference>
<evidence type="ECO:0000313" key="4">
    <source>
        <dbReference type="EMBL" id="TCK09013.1"/>
    </source>
</evidence>
<dbReference type="OrthoDB" id="9784036at2"/>
<keyword evidence="3" id="KW-0732">Signal</keyword>
<keyword evidence="5" id="KW-1185">Reference proteome</keyword>
<feature type="signal peptide" evidence="3">
    <location>
        <begin position="1"/>
        <end position="26"/>
    </location>
</feature>
<dbReference type="Proteomes" id="UP000294546">
    <property type="component" value="Unassembled WGS sequence"/>
</dbReference>
<evidence type="ECO:0000256" key="3">
    <source>
        <dbReference type="SAM" id="SignalP"/>
    </source>
</evidence>
<comment type="similarity">
    <text evidence="1">Belongs to the esterase D family.</text>
</comment>
<proteinExistence type="inferred from homology"/>
<evidence type="ECO:0008006" key="6">
    <source>
        <dbReference type="Google" id="ProtNLM"/>
    </source>
</evidence>
<dbReference type="Pfam" id="PF00756">
    <property type="entry name" value="Esterase"/>
    <property type="match status" value="1"/>
</dbReference>
<gene>
    <name evidence="4" type="ORF">CLV83_1111</name>
</gene>
<dbReference type="EMBL" id="SMFU01000007">
    <property type="protein sequence ID" value="TCK09013.1"/>
    <property type="molecule type" value="Genomic_DNA"/>
</dbReference>
<dbReference type="PANTHER" id="PTHR40841:SF2">
    <property type="entry name" value="SIDEROPHORE-DEGRADING ESTERASE (EUROFUNG)"/>
    <property type="match status" value="1"/>
</dbReference>
<sequence length="375" mass="41655">MRFNRILRQGCSALLLCLASTTGAYAEPETTPMANPDGTLAATLGIERTIHSQRLDQEQSYSVFLPKHYDPAKAYPVLYLFDGQEHYLKTLGVIEGLTDGIWPSMPDLILVGLDNRDRMRNYTPTHTLLLPNGEKGAPAYARTGGGTAFLDFIDKELKPRIQKDYSTSDLSILAGHSFGGLMTLEAYREKRDFNAFVAIDPSLWFDYPDYYRQLEADLAPGDNADTKRGALFIAASDNPFTPGLGMSSLHRDLIQALGESLSAGDADRVLSTFYPATDHSSVVLPALEQSLAWLFSGYRIGLTANGPNSPEVIDGYRVLSHRLGAEIKPERADLQFQWAYLSQRLPASDQTPLFKELLEQYYPDQPIEPRGKMAH</sequence>
<reference evidence="4 5" key="1">
    <citation type="submission" date="2019-03" db="EMBL/GenBank/DDBJ databases">
        <title>Genomic Encyclopedia of Archaeal and Bacterial Type Strains, Phase II (KMG-II): from individual species to whole genera.</title>
        <authorList>
            <person name="Goeker M."/>
        </authorList>
    </citation>
    <scope>NUCLEOTIDE SEQUENCE [LARGE SCALE GENOMIC DNA]</scope>
    <source>
        <strain evidence="4 5">DSM 27697</strain>
    </source>
</reference>
<evidence type="ECO:0000256" key="2">
    <source>
        <dbReference type="ARBA" id="ARBA00022801"/>
    </source>
</evidence>
<dbReference type="Gene3D" id="3.40.50.1820">
    <property type="entry name" value="alpha/beta hydrolase"/>
    <property type="match status" value="1"/>
</dbReference>
<dbReference type="InterPro" id="IPR029058">
    <property type="entry name" value="AB_hydrolase_fold"/>
</dbReference>
<name>A0A4R1GNZ3_9GAMM</name>
<dbReference type="RefSeq" id="WP_132288632.1">
    <property type="nucleotide sequence ID" value="NZ_SMFU01000007.1"/>
</dbReference>